<name>A0AA38G5H3_TAXCH</name>
<accession>A0AA38G5H3</accession>
<proteinExistence type="predicted"/>
<evidence type="ECO:0000313" key="1">
    <source>
        <dbReference type="EMBL" id="KAH9316991.1"/>
    </source>
</evidence>
<dbReference type="Proteomes" id="UP000824469">
    <property type="component" value="Unassembled WGS sequence"/>
</dbReference>
<dbReference type="EMBL" id="JAHRHJ020000004">
    <property type="protein sequence ID" value="KAH9316991.1"/>
    <property type="molecule type" value="Genomic_DNA"/>
</dbReference>
<comment type="caution">
    <text evidence="1">The sequence shown here is derived from an EMBL/GenBank/DDBJ whole genome shotgun (WGS) entry which is preliminary data.</text>
</comment>
<feature type="non-terminal residue" evidence="1">
    <location>
        <position position="64"/>
    </location>
</feature>
<dbReference type="AlphaFoldDB" id="A0AA38G5H3"/>
<keyword evidence="2" id="KW-1185">Reference proteome</keyword>
<evidence type="ECO:0000313" key="2">
    <source>
        <dbReference type="Proteomes" id="UP000824469"/>
    </source>
</evidence>
<reference evidence="1 2" key="1">
    <citation type="journal article" date="2021" name="Nat. Plants">
        <title>The Taxus genome provides insights into paclitaxel biosynthesis.</title>
        <authorList>
            <person name="Xiong X."/>
            <person name="Gou J."/>
            <person name="Liao Q."/>
            <person name="Li Y."/>
            <person name="Zhou Q."/>
            <person name="Bi G."/>
            <person name="Li C."/>
            <person name="Du R."/>
            <person name="Wang X."/>
            <person name="Sun T."/>
            <person name="Guo L."/>
            <person name="Liang H."/>
            <person name="Lu P."/>
            <person name="Wu Y."/>
            <person name="Zhang Z."/>
            <person name="Ro D.K."/>
            <person name="Shang Y."/>
            <person name="Huang S."/>
            <person name="Yan J."/>
        </authorList>
    </citation>
    <scope>NUCLEOTIDE SEQUENCE [LARGE SCALE GENOMIC DNA]</scope>
    <source>
        <strain evidence="1">Ta-2019</strain>
    </source>
</reference>
<protein>
    <submittedName>
        <fullName evidence="1">Uncharacterized protein</fullName>
    </submittedName>
</protein>
<sequence>MVGSIASNEIWDYVLRRTPQSKDGSRNHAAEWGIGVRKDEQNNMNVQEPEEHASTTYFIFGALR</sequence>
<organism evidence="1 2">
    <name type="scientific">Taxus chinensis</name>
    <name type="common">Chinese yew</name>
    <name type="synonym">Taxus wallichiana var. chinensis</name>
    <dbReference type="NCBI Taxonomy" id="29808"/>
    <lineage>
        <taxon>Eukaryota</taxon>
        <taxon>Viridiplantae</taxon>
        <taxon>Streptophyta</taxon>
        <taxon>Embryophyta</taxon>
        <taxon>Tracheophyta</taxon>
        <taxon>Spermatophyta</taxon>
        <taxon>Pinopsida</taxon>
        <taxon>Pinidae</taxon>
        <taxon>Conifers II</taxon>
        <taxon>Cupressales</taxon>
        <taxon>Taxaceae</taxon>
        <taxon>Taxus</taxon>
    </lineage>
</organism>
<gene>
    <name evidence="1" type="ORF">KI387_018760</name>
</gene>